<proteinExistence type="predicted"/>
<dbReference type="EMBL" id="AMGX01000049">
    <property type="protein sequence ID" value="EXJ53371.1"/>
    <property type="molecule type" value="Genomic_DNA"/>
</dbReference>
<sequence>MPNYPSAPLSDPDSWIRLLWIEPGSDDETIRCHLHHFELSSLPPFEALSYCWNEETFGESTVETVKIFCNLEQTSVTKNLYLALKRLRFENGRLVWIDQLCINQEDEDEKARQVGIMRKIYSKASRVWVWIGQFEEREIQIHLECLSEVVHQIRKKCFHFWQNPAHISFEQLKKQCRAGARSREDKERRMGNFDLTSRNESGKTGLGYQLLTMIYDRDWFERIWVIQEVAAAARVSVIYGDFHINPTVLAFVAEWLSTLGDDARRRGYLVQSYESTRNCAFTLGTMFGSANKAFSLSDLMLQTRDFKATDPRDRVYALIGLCKESRLGIDAFRIDYTRDCRELYRDVTRALIVESQSLNILSGAPGLLPDPVGSVASWVQDWTQTYHELPEPFMASSIGKTFKASDDTPVQLQWTGDLNVLRAKGIRVDIAQRAFDISLFSGQRQQPTLRDLWQEISQELGGKLAQYPTGETLCAAFTKTLTANHNYMGVPAGDDKNFELDASNFWLSAIGEDLVVHGKAGKVAWREFFRGPKIPNESFINAINRVCPGRRLLLTQKGYLGLGHTYLQQGDIIVVLFGGPTPYLLREKQGANSYTVVGECYIHGLMGGEAVRSWRSGFFQDKYFNLT</sequence>
<dbReference type="GeneID" id="19198073"/>
<accession>W9VMN7</accession>
<feature type="domain" description="Heterokaryon incompatibility" evidence="1">
    <location>
        <begin position="45"/>
        <end position="228"/>
    </location>
</feature>
<protein>
    <recommendedName>
        <fullName evidence="1">Heterokaryon incompatibility domain-containing protein</fullName>
    </recommendedName>
</protein>
<evidence type="ECO:0000259" key="1">
    <source>
        <dbReference type="Pfam" id="PF06985"/>
    </source>
</evidence>
<dbReference type="Proteomes" id="UP000019471">
    <property type="component" value="Unassembled WGS sequence"/>
</dbReference>
<name>W9VMN7_9EURO</name>
<evidence type="ECO:0000313" key="2">
    <source>
        <dbReference type="EMBL" id="EXJ53371.1"/>
    </source>
</evidence>
<dbReference type="PANTHER" id="PTHR24148">
    <property type="entry name" value="ANKYRIN REPEAT DOMAIN-CONTAINING PROTEIN 39 HOMOLOG-RELATED"/>
    <property type="match status" value="1"/>
</dbReference>
<evidence type="ECO:0000313" key="3">
    <source>
        <dbReference type="Proteomes" id="UP000019471"/>
    </source>
</evidence>
<dbReference type="PANTHER" id="PTHR24148:SF64">
    <property type="entry name" value="HETEROKARYON INCOMPATIBILITY DOMAIN-CONTAINING PROTEIN"/>
    <property type="match status" value="1"/>
</dbReference>
<reference evidence="2 3" key="1">
    <citation type="submission" date="2013-03" db="EMBL/GenBank/DDBJ databases">
        <title>The Genome Sequence of Cladophialophora psammophila CBS 110553.</title>
        <authorList>
            <consortium name="The Broad Institute Genomics Platform"/>
            <person name="Cuomo C."/>
            <person name="de Hoog S."/>
            <person name="Gorbushina A."/>
            <person name="Walker B."/>
            <person name="Young S.K."/>
            <person name="Zeng Q."/>
            <person name="Gargeya S."/>
            <person name="Fitzgerald M."/>
            <person name="Haas B."/>
            <person name="Abouelleil A."/>
            <person name="Allen A.W."/>
            <person name="Alvarado L."/>
            <person name="Arachchi H.M."/>
            <person name="Berlin A.M."/>
            <person name="Chapman S.B."/>
            <person name="Gainer-Dewar J."/>
            <person name="Goldberg J."/>
            <person name="Griggs A."/>
            <person name="Gujja S."/>
            <person name="Hansen M."/>
            <person name="Howarth C."/>
            <person name="Imamovic A."/>
            <person name="Ireland A."/>
            <person name="Larimer J."/>
            <person name="McCowan C."/>
            <person name="Murphy C."/>
            <person name="Pearson M."/>
            <person name="Poon T.W."/>
            <person name="Priest M."/>
            <person name="Roberts A."/>
            <person name="Saif S."/>
            <person name="Shea T."/>
            <person name="Sisk P."/>
            <person name="Sykes S."/>
            <person name="Wortman J."/>
            <person name="Nusbaum C."/>
            <person name="Birren B."/>
        </authorList>
    </citation>
    <scope>NUCLEOTIDE SEQUENCE [LARGE SCALE GENOMIC DNA]</scope>
    <source>
        <strain evidence="2 3">CBS 110553</strain>
    </source>
</reference>
<dbReference type="RefSeq" id="XP_007752146.1">
    <property type="nucleotide sequence ID" value="XM_007753956.1"/>
</dbReference>
<organism evidence="2 3">
    <name type="scientific">Cladophialophora psammophila CBS 110553</name>
    <dbReference type="NCBI Taxonomy" id="1182543"/>
    <lineage>
        <taxon>Eukaryota</taxon>
        <taxon>Fungi</taxon>
        <taxon>Dikarya</taxon>
        <taxon>Ascomycota</taxon>
        <taxon>Pezizomycotina</taxon>
        <taxon>Eurotiomycetes</taxon>
        <taxon>Chaetothyriomycetidae</taxon>
        <taxon>Chaetothyriales</taxon>
        <taxon>Herpotrichiellaceae</taxon>
        <taxon>Cladophialophora</taxon>
    </lineage>
</organism>
<comment type="caution">
    <text evidence="2">The sequence shown here is derived from an EMBL/GenBank/DDBJ whole genome shotgun (WGS) entry which is preliminary data.</text>
</comment>
<dbReference type="InterPro" id="IPR052895">
    <property type="entry name" value="HetReg/Transcr_Mod"/>
</dbReference>
<dbReference type="OrthoDB" id="4106239at2759"/>
<gene>
    <name evidence="2" type="ORF">A1O5_13390</name>
</gene>
<dbReference type="Pfam" id="PF26639">
    <property type="entry name" value="Het-6_barrel"/>
    <property type="match status" value="1"/>
</dbReference>
<keyword evidence="3" id="KW-1185">Reference proteome</keyword>
<dbReference type="AlphaFoldDB" id="W9VMN7"/>
<dbReference type="InterPro" id="IPR010730">
    <property type="entry name" value="HET"/>
</dbReference>
<dbReference type="HOGENOM" id="CLU_004184_7_4_1"/>
<dbReference type="Pfam" id="PF06985">
    <property type="entry name" value="HET"/>
    <property type="match status" value="1"/>
</dbReference>
<dbReference type="STRING" id="1182543.W9VMN7"/>